<keyword evidence="4 6" id="KW-1133">Transmembrane helix</keyword>
<reference evidence="9 10" key="1">
    <citation type="submission" date="2019-12" db="EMBL/GenBank/DDBJ databases">
        <title>Spirosoma sp. HMF4905 genome sequencing and assembly.</title>
        <authorList>
            <person name="Kang H."/>
            <person name="Cha I."/>
            <person name="Kim H."/>
            <person name="Joh K."/>
        </authorList>
    </citation>
    <scope>NUCLEOTIDE SEQUENCE [LARGE SCALE GENOMIC DNA]</scope>
    <source>
        <strain evidence="9 10">HMF4905</strain>
    </source>
</reference>
<dbReference type="InterPro" id="IPR003838">
    <property type="entry name" value="ABC3_permease_C"/>
</dbReference>
<dbReference type="PANTHER" id="PTHR30572">
    <property type="entry name" value="MEMBRANE COMPONENT OF TRANSPORTER-RELATED"/>
    <property type="match status" value="1"/>
</dbReference>
<evidence type="ECO:0000256" key="2">
    <source>
        <dbReference type="ARBA" id="ARBA00022475"/>
    </source>
</evidence>
<gene>
    <name evidence="9" type="ORF">GO755_24705</name>
</gene>
<dbReference type="Pfam" id="PF12704">
    <property type="entry name" value="MacB_PCD"/>
    <property type="match status" value="1"/>
</dbReference>
<dbReference type="PROSITE" id="PS51257">
    <property type="entry name" value="PROKAR_LIPOPROTEIN"/>
    <property type="match status" value="1"/>
</dbReference>
<proteinExistence type="predicted"/>
<sequence>MIRNYVLIAWRTLTHNKAFSAINILGLALGMGCSLLIWLWVQDERSIDSFHANRDRLYSVYERVFSEGKVQAGHWTPGLLAQELKRTVPEVKYACSYRQHAATFQVGDKIVDIEGASAGEDFFTMFSFPLLQGTARAALNDPTKIAISRKMATIFFGSPQAAMGKIVRYNNRRDLMISTVFENPPVTSSLQFDFLSNWKAHTQDVDWLQTWINRSPATFIDLQDNADPVKVEAKLKDFLKAYLHEGDGGGFHVELGLQRFDQMYLHSTFKDGQPDGGRIGYVRIFSFVALFLLLIACINFMNLATARSAKRAKEVGIRKTIGALRFWLGVQFVGEAMLVTFLALLVALVAVALLLPSFNELTRKQINLPLLQPLFWVGIASLLVITGLVAGSYPALFLSALQPIKVLKGTLRFSPQAQLFRRGLVVFQFVLSMLMIIGTIIVSQQIHYVQTKNLGYDRENLIYFQVVGDLGTKYEAFKQQLASMPGIQAISRVTSAPSQMGAHAYDIDWAGKNPNTREVFIHNTVGHGFLAMMKLQLLQGRDFSPLFPTDSNAFIINESALKQIGYKEPLGKPLTALGRHGTIIGVVKDFHIRSLHEPIEPLVLLFHEELDWGKFLVKTKPGQTRQALASLEKVFKQMEPQFPFTYYFVDEQYQKLYQSEQVINQLTTIFALLTIFISCLGLLGLASFTAEQRTKEIGVRKVLGASVASVVTLLASDFLKLVALAIVVASPLGWYVMNRWLSDFAYRIEISGWVFLLAGLLAMGVALLTISFQSIKAALLDPVKSLRSE</sequence>
<feature type="transmembrane region" description="Helical" evidence="6">
    <location>
        <begin position="375"/>
        <end position="398"/>
    </location>
</feature>
<feature type="transmembrane region" description="Helical" evidence="6">
    <location>
        <begin position="326"/>
        <end position="355"/>
    </location>
</feature>
<keyword evidence="10" id="KW-1185">Reference proteome</keyword>
<organism evidence="9 10">
    <name type="scientific">Spirosoma arboris</name>
    <dbReference type="NCBI Taxonomy" id="2682092"/>
    <lineage>
        <taxon>Bacteria</taxon>
        <taxon>Pseudomonadati</taxon>
        <taxon>Bacteroidota</taxon>
        <taxon>Cytophagia</taxon>
        <taxon>Cytophagales</taxon>
        <taxon>Cytophagaceae</taxon>
        <taxon>Spirosoma</taxon>
    </lineage>
</organism>
<evidence type="ECO:0000313" key="9">
    <source>
        <dbReference type="EMBL" id="MVM33264.1"/>
    </source>
</evidence>
<feature type="transmembrane region" description="Helical" evidence="6">
    <location>
        <begin position="750"/>
        <end position="770"/>
    </location>
</feature>
<feature type="domain" description="MacB-like periplasmic core" evidence="8">
    <location>
        <begin position="20"/>
        <end position="237"/>
    </location>
</feature>
<dbReference type="PANTHER" id="PTHR30572:SF18">
    <property type="entry name" value="ABC-TYPE MACROLIDE FAMILY EXPORT SYSTEM PERMEASE COMPONENT 2"/>
    <property type="match status" value="1"/>
</dbReference>
<dbReference type="Pfam" id="PF02687">
    <property type="entry name" value="FtsX"/>
    <property type="match status" value="2"/>
</dbReference>
<name>A0A7K1SHS6_9BACT</name>
<evidence type="ECO:0000256" key="1">
    <source>
        <dbReference type="ARBA" id="ARBA00004651"/>
    </source>
</evidence>
<keyword evidence="5 6" id="KW-0472">Membrane</keyword>
<dbReference type="Proteomes" id="UP000436006">
    <property type="component" value="Unassembled WGS sequence"/>
</dbReference>
<accession>A0A7K1SHS6</accession>
<evidence type="ECO:0000256" key="6">
    <source>
        <dbReference type="SAM" id="Phobius"/>
    </source>
</evidence>
<feature type="transmembrane region" description="Helical" evidence="6">
    <location>
        <begin position="419"/>
        <end position="442"/>
    </location>
</feature>
<evidence type="ECO:0000259" key="8">
    <source>
        <dbReference type="Pfam" id="PF12704"/>
    </source>
</evidence>
<keyword evidence="2" id="KW-1003">Cell membrane</keyword>
<feature type="transmembrane region" description="Helical" evidence="6">
    <location>
        <begin position="21"/>
        <end position="41"/>
    </location>
</feature>
<protein>
    <submittedName>
        <fullName evidence="9">FtsX-like permease family protein</fullName>
    </submittedName>
</protein>
<feature type="domain" description="ABC3 transporter permease C-terminal" evidence="7">
    <location>
        <begin position="669"/>
        <end position="778"/>
    </location>
</feature>
<dbReference type="InterPro" id="IPR025857">
    <property type="entry name" value="MacB_PCD"/>
</dbReference>
<evidence type="ECO:0000256" key="3">
    <source>
        <dbReference type="ARBA" id="ARBA00022692"/>
    </source>
</evidence>
<evidence type="ECO:0000259" key="7">
    <source>
        <dbReference type="Pfam" id="PF02687"/>
    </source>
</evidence>
<feature type="transmembrane region" description="Helical" evidence="6">
    <location>
        <begin position="702"/>
        <end position="730"/>
    </location>
</feature>
<dbReference type="GO" id="GO:0022857">
    <property type="term" value="F:transmembrane transporter activity"/>
    <property type="evidence" value="ECO:0007669"/>
    <property type="project" value="TreeGrafter"/>
</dbReference>
<feature type="transmembrane region" description="Helical" evidence="6">
    <location>
        <begin position="669"/>
        <end position="690"/>
    </location>
</feature>
<dbReference type="AlphaFoldDB" id="A0A7K1SHS6"/>
<comment type="subcellular location">
    <subcellularLocation>
        <location evidence="1">Cell membrane</location>
        <topology evidence="1">Multi-pass membrane protein</topology>
    </subcellularLocation>
</comment>
<dbReference type="InterPro" id="IPR050250">
    <property type="entry name" value="Macrolide_Exporter_MacB"/>
</dbReference>
<feature type="domain" description="ABC3 transporter permease C-terminal" evidence="7">
    <location>
        <begin position="287"/>
        <end position="392"/>
    </location>
</feature>
<dbReference type="GO" id="GO:0005886">
    <property type="term" value="C:plasma membrane"/>
    <property type="evidence" value="ECO:0007669"/>
    <property type="project" value="UniProtKB-SubCell"/>
</dbReference>
<keyword evidence="3 6" id="KW-0812">Transmembrane</keyword>
<evidence type="ECO:0000256" key="4">
    <source>
        <dbReference type="ARBA" id="ARBA00022989"/>
    </source>
</evidence>
<evidence type="ECO:0000256" key="5">
    <source>
        <dbReference type="ARBA" id="ARBA00023136"/>
    </source>
</evidence>
<feature type="transmembrane region" description="Helical" evidence="6">
    <location>
        <begin position="284"/>
        <end position="305"/>
    </location>
</feature>
<comment type="caution">
    <text evidence="9">The sequence shown here is derived from an EMBL/GenBank/DDBJ whole genome shotgun (WGS) entry which is preliminary data.</text>
</comment>
<evidence type="ECO:0000313" key="10">
    <source>
        <dbReference type="Proteomes" id="UP000436006"/>
    </source>
</evidence>
<dbReference type="EMBL" id="WPIN01000010">
    <property type="protein sequence ID" value="MVM33264.1"/>
    <property type="molecule type" value="Genomic_DNA"/>
</dbReference>